<sequence length="102" mass="10761">MLGDVSNVEHLMWLIHDQSYKVDSRVMLIARAAAAATLHVVSIPSVVVADVLVWRVVWTVAALVCGACAAHLHAAAAAVASEPPADVAPRCLAGLMLSYHTH</sequence>
<reference evidence="2 3" key="1">
    <citation type="submission" date="2021-06" db="EMBL/GenBank/DDBJ databases">
        <title>A haploid diamondback moth (Plutella xylostella L.) genome assembly resolves 31 chromosomes and identifies a diamide resistance mutation.</title>
        <authorList>
            <person name="Ward C.M."/>
            <person name="Perry K.D."/>
            <person name="Baker G."/>
            <person name="Powis K."/>
            <person name="Heckel D.G."/>
            <person name="Baxter S.W."/>
        </authorList>
    </citation>
    <scope>NUCLEOTIDE SEQUENCE [LARGE SCALE GENOMIC DNA]</scope>
    <source>
        <strain evidence="2 3">LV</strain>
        <tissue evidence="2">Single pupa</tissue>
    </source>
</reference>
<feature type="transmembrane region" description="Helical" evidence="1">
    <location>
        <begin position="55"/>
        <end position="80"/>
    </location>
</feature>
<accession>A0ABQ7QM12</accession>
<evidence type="ECO:0000313" key="3">
    <source>
        <dbReference type="Proteomes" id="UP000823941"/>
    </source>
</evidence>
<protein>
    <submittedName>
        <fullName evidence="2">Uncharacterized protein</fullName>
    </submittedName>
</protein>
<gene>
    <name evidence="2" type="ORF">JYU34_008372</name>
</gene>
<keyword evidence="3" id="KW-1185">Reference proteome</keyword>
<keyword evidence="1" id="KW-1133">Transmembrane helix</keyword>
<feature type="transmembrane region" description="Helical" evidence="1">
    <location>
        <begin position="28"/>
        <end position="49"/>
    </location>
</feature>
<dbReference type="Proteomes" id="UP000823941">
    <property type="component" value="Chromosome 12"/>
</dbReference>
<keyword evidence="1" id="KW-0812">Transmembrane</keyword>
<name>A0ABQ7QM12_PLUXY</name>
<organism evidence="2 3">
    <name type="scientific">Plutella xylostella</name>
    <name type="common">Diamondback moth</name>
    <name type="synonym">Plutella maculipennis</name>
    <dbReference type="NCBI Taxonomy" id="51655"/>
    <lineage>
        <taxon>Eukaryota</taxon>
        <taxon>Metazoa</taxon>
        <taxon>Ecdysozoa</taxon>
        <taxon>Arthropoda</taxon>
        <taxon>Hexapoda</taxon>
        <taxon>Insecta</taxon>
        <taxon>Pterygota</taxon>
        <taxon>Neoptera</taxon>
        <taxon>Endopterygota</taxon>
        <taxon>Lepidoptera</taxon>
        <taxon>Glossata</taxon>
        <taxon>Ditrysia</taxon>
        <taxon>Yponomeutoidea</taxon>
        <taxon>Plutellidae</taxon>
        <taxon>Plutella</taxon>
    </lineage>
</organism>
<keyword evidence="1" id="KW-0472">Membrane</keyword>
<evidence type="ECO:0000313" key="2">
    <source>
        <dbReference type="EMBL" id="KAG7305835.1"/>
    </source>
</evidence>
<proteinExistence type="predicted"/>
<dbReference type="EMBL" id="JAHIBW010000012">
    <property type="protein sequence ID" value="KAG7305835.1"/>
    <property type="molecule type" value="Genomic_DNA"/>
</dbReference>
<evidence type="ECO:0000256" key="1">
    <source>
        <dbReference type="SAM" id="Phobius"/>
    </source>
</evidence>
<comment type="caution">
    <text evidence="2">The sequence shown here is derived from an EMBL/GenBank/DDBJ whole genome shotgun (WGS) entry which is preliminary data.</text>
</comment>